<dbReference type="AlphaFoldDB" id="A0A0E9T361"/>
<feature type="transmembrane region" description="Helical" evidence="1">
    <location>
        <begin position="21"/>
        <end position="46"/>
    </location>
</feature>
<organism evidence="2">
    <name type="scientific">Anguilla anguilla</name>
    <name type="common">European freshwater eel</name>
    <name type="synonym">Muraena anguilla</name>
    <dbReference type="NCBI Taxonomy" id="7936"/>
    <lineage>
        <taxon>Eukaryota</taxon>
        <taxon>Metazoa</taxon>
        <taxon>Chordata</taxon>
        <taxon>Craniata</taxon>
        <taxon>Vertebrata</taxon>
        <taxon>Euteleostomi</taxon>
        <taxon>Actinopterygii</taxon>
        <taxon>Neopterygii</taxon>
        <taxon>Teleostei</taxon>
        <taxon>Anguilliformes</taxon>
        <taxon>Anguillidae</taxon>
        <taxon>Anguilla</taxon>
    </lineage>
</organism>
<protein>
    <submittedName>
        <fullName evidence="2">Uncharacterized protein</fullName>
    </submittedName>
</protein>
<reference evidence="2" key="2">
    <citation type="journal article" date="2015" name="Fish Shellfish Immunol.">
        <title>Early steps in the European eel (Anguilla anguilla)-Vibrio vulnificus interaction in the gills: Role of the RtxA13 toxin.</title>
        <authorList>
            <person name="Callol A."/>
            <person name="Pajuelo D."/>
            <person name="Ebbesson L."/>
            <person name="Teles M."/>
            <person name="MacKenzie S."/>
            <person name="Amaro C."/>
        </authorList>
    </citation>
    <scope>NUCLEOTIDE SEQUENCE</scope>
</reference>
<evidence type="ECO:0000313" key="2">
    <source>
        <dbReference type="EMBL" id="JAH48056.1"/>
    </source>
</evidence>
<name>A0A0E9T361_ANGAN</name>
<keyword evidence="1" id="KW-0812">Transmembrane</keyword>
<sequence length="65" mass="7373">MEYNTFFDITHKEKNRKLCPYAFKFKILLSVCEYVCVSVCVCVSVWGDSGLGVLPLSSVEFDLSL</sequence>
<evidence type="ECO:0000256" key="1">
    <source>
        <dbReference type="SAM" id="Phobius"/>
    </source>
</evidence>
<dbReference type="EMBL" id="GBXM01060521">
    <property type="protein sequence ID" value="JAH48056.1"/>
    <property type="molecule type" value="Transcribed_RNA"/>
</dbReference>
<keyword evidence="1" id="KW-0472">Membrane</keyword>
<keyword evidence="1" id="KW-1133">Transmembrane helix</keyword>
<reference evidence="2" key="1">
    <citation type="submission" date="2014-11" db="EMBL/GenBank/DDBJ databases">
        <authorList>
            <person name="Amaro Gonzalez C."/>
        </authorList>
    </citation>
    <scope>NUCLEOTIDE SEQUENCE</scope>
</reference>
<proteinExistence type="predicted"/>
<accession>A0A0E9T361</accession>